<evidence type="ECO:0000313" key="1">
    <source>
        <dbReference type="EMBL" id="QHU36593.1"/>
    </source>
</evidence>
<name>A0A6C0M234_9ZZZZ</name>
<accession>A0A6C0M234</accession>
<dbReference type="EMBL" id="MN740640">
    <property type="protein sequence ID" value="QHU36593.1"/>
    <property type="molecule type" value="Genomic_DNA"/>
</dbReference>
<organism evidence="1">
    <name type="scientific">viral metagenome</name>
    <dbReference type="NCBI Taxonomy" id="1070528"/>
    <lineage>
        <taxon>unclassified sequences</taxon>
        <taxon>metagenomes</taxon>
        <taxon>organismal metagenomes</taxon>
    </lineage>
</organism>
<protein>
    <submittedName>
        <fullName evidence="1">Uncharacterized protein</fullName>
    </submittedName>
</protein>
<sequence>MQQRARELTPQEVADGIRGINDKDFSATQVQALVRAMDDSKEKWKAIRNNKEVYEQKLKEENEVLYFNYPTLFQMHAEDRLDATFFTMLALKRKIEAGELTPEAASAQVGQMLFQRFVPRPDTPVPEPQLKYEDFYKKN</sequence>
<proteinExistence type="predicted"/>
<dbReference type="AlphaFoldDB" id="A0A6C0M234"/>
<reference evidence="1" key="1">
    <citation type="journal article" date="2020" name="Nature">
        <title>Giant virus diversity and host interactions through global metagenomics.</title>
        <authorList>
            <person name="Schulz F."/>
            <person name="Roux S."/>
            <person name="Paez-Espino D."/>
            <person name="Jungbluth S."/>
            <person name="Walsh D.A."/>
            <person name="Denef V.J."/>
            <person name="McMahon K.D."/>
            <person name="Konstantinidis K.T."/>
            <person name="Eloe-Fadrosh E.A."/>
            <person name="Kyrpides N.C."/>
            <person name="Woyke T."/>
        </authorList>
    </citation>
    <scope>NUCLEOTIDE SEQUENCE</scope>
    <source>
        <strain evidence="1">GVMAG-S-1035231-58</strain>
    </source>
</reference>